<dbReference type="GO" id="GO:0016740">
    <property type="term" value="F:transferase activity"/>
    <property type="evidence" value="ECO:0007669"/>
    <property type="project" value="UniProtKB-KW"/>
</dbReference>
<keyword evidence="3" id="KW-1185">Reference proteome</keyword>
<dbReference type="Gene3D" id="1.10.3290.10">
    <property type="entry name" value="Fido-like domain"/>
    <property type="match status" value="1"/>
</dbReference>
<reference evidence="1" key="1">
    <citation type="submission" date="2015-09" db="EMBL/GenBank/DDBJ databases">
        <title>Draft Genome Sequences of Two Novel Amoeba-resistant Intranuclear Bacteria, Candidatus Berkiella cookevillensis and Candidatus Berkiella aquae.</title>
        <authorList>
            <person name="Mehari Y.T."/>
            <person name="Arivett B.A."/>
            <person name="Farone A.L."/>
            <person name="Gunderson J.H."/>
            <person name="Farone M.B."/>
        </authorList>
    </citation>
    <scope>NUCLEOTIDE SEQUENCE [LARGE SCALE GENOMIC DNA]</scope>
    <source>
        <strain evidence="1">CC99</strain>
    </source>
</reference>
<dbReference type="STRING" id="437022.CC99x_00918"/>
<comment type="caution">
    <text evidence="1">The sequence shown here is derived from an EMBL/GenBank/DDBJ whole genome shotgun (WGS) entry which is preliminary data.</text>
</comment>
<reference evidence="2" key="2">
    <citation type="journal article" date="2016" name="Genome Announc.">
        <title>Draft Genome Sequences of Two Novel Amoeba-Resistant Intranuclear Bacteria, 'Candidatus Berkiella cookevillensis' and 'Candidatus Berkiella aquae'.</title>
        <authorList>
            <person name="Mehari Y.T."/>
            <person name="Arivett B.A."/>
            <person name="Farone A.L."/>
            <person name="Gunderson J.H."/>
            <person name="Farone M.B."/>
        </authorList>
    </citation>
    <scope>NUCLEOTIDE SEQUENCE</scope>
    <source>
        <strain evidence="2">CC99</strain>
    </source>
</reference>
<accession>A0A0Q9YN57</accession>
<gene>
    <name evidence="1" type="primary">ankX_4</name>
    <name evidence="1" type="ORF">CC99x_00918</name>
    <name evidence="2" type="ORF">CC99x_010235</name>
</gene>
<evidence type="ECO:0000313" key="1">
    <source>
        <dbReference type="EMBL" id="KRG18930.1"/>
    </source>
</evidence>
<dbReference type="EMBL" id="LKHV02000001">
    <property type="protein sequence ID" value="MCS5709282.1"/>
    <property type="molecule type" value="Genomic_DNA"/>
</dbReference>
<evidence type="ECO:0000313" key="3">
    <source>
        <dbReference type="Proteomes" id="UP000051494"/>
    </source>
</evidence>
<sequence>MNRYSAKILFQTHDIAYDNQANEQKRLEILLKKALTDFYRSLQETPVEFKSMNDLAKALGSSGGMKGNLQILLNQNPVFVQKTLQKDVLNNKLKFDTPEPFETICNWVNQGLLIELALPQEPSQPAIVPNEYYGTSDFKEIMSDLVDHNVGWRLFVDGTKQRSETAASYDQREPGCLLAMARSFHHAMENVNTPLTFNQIIELHTLCINGVNELNEDPLSKEPYRISEDIVGFGIANRGQEPTQTLNGYRELCLHSGIDKDYTVRCNRVQTVLYGDGLVSRIDQILAEYEGKMSLASTKEQKLHLIVENIAYLERIHPFWDANCRTLCVMVLNKELIRHGFPPVILEDPNRFDCFSTNELMNEVITGFRNYECVKTYGQLPEENSMSKLHVRESVELVHGIEEELRSLKPGIRYGM</sequence>
<name>A0A0Q9YN57_9GAMM</name>
<dbReference type="AlphaFoldDB" id="A0A0Q9YN57"/>
<dbReference type="SUPFAM" id="SSF140931">
    <property type="entry name" value="Fic-like"/>
    <property type="match status" value="1"/>
</dbReference>
<evidence type="ECO:0000313" key="2">
    <source>
        <dbReference type="EMBL" id="MCS5709282.1"/>
    </source>
</evidence>
<dbReference type="EC" id="2.7.1.-" evidence="1"/>
<protein>
    <submittedName>
        <fullName evidence="2">Fic family protein</fullName>
    </submittedName>
    <submittedName>
        <fullName evidence="1">Phosphocholine transferase AnkX</fullName>
        <ecNumber evidence="1">2.7.1.-</ecNumber>
    </submittedName>
</protein>
<dbReference type="OrthoDB" id="6196979at2"/>
<proteinExistence type="predicted"/>
<keyword evidence="1" id="KW-0808">Transferase</keyword>
<dbReference type="InterPro" id="IPR036597">
    <property type="entry name" value="Fido-like_dom_sf"/>
</dbReference>
<dbReference type="Proteomes" id="UP000051494">
    <property type="component" value="Unassembled WGS sequence"/>
</dbReference>
<dbReference type="EMBL" id="LKHV01000004">
    <property type="protein sequence ID" value="KRG18930.1"/>
    <property type="molecule type" value="Genomic_DNA"/>
</dbReference>
<reference evidence="2" key="3">
    <citation type="submission" date="2021-06" db="EMBL/GenBank/DDBJ databases">
        <title>Genomic Description and Analysis of Intracellular Bacteria, Candidatus Berkiella cookevillensis and Candidatus Berkiella aquae.</title>
        <authorList>
            <person name="Kidane D.T."/>
            <person name="Mehari Y.T."/>
            <person name="Rice F.C."/>
            <person name="Arivett B.A."/>
            <person name="Farone A.L."/>
            <person name="Berk S.G."/>
            <person name="Farone M.B."/>
        </authorList>
    </citation>
    <scope>NUCLEOTIDE SEQUENCE</scope>
    <source>
        <strain evidence="2">CC99</strain>
    </source>
</reference>
<dbReference type="RefSeq" id="WP_057624051.1">
    <property type="nucleotide sequence ID" value="NZ_LKHV02000001.1"/>
</dbReference>
<organism evidence="1">
    <name type="scientific">Candidatus Berkiella cookevillensis</name>
    <dbReference type="NCBI Taxonomy" id="437022"/>
    <lineage>
        <taxon>Bacteria</taxon>
        <taxon>Pseudomonadati</taxon>
        <taxon>Pseudomonadota</taxon>
        <taxon>Gammaproteobacteria</taxon>
        <taxon>Candidatus Berkiellales</taxon>
        <taxon>Candidatus Berkiellaceae</taxon>
        <taxon>Candidatus Berkiella</taxon>
    </lineage>
</organism>